<keyword evidence="3" id="KW-1185">Reference proteome</keyword>
<feature type="signal peptide" evidence="1">
    <location>
        <begin position="1"/>
        <end position="33"/>
    </location>
</feature>
<dbReference type="RefSeq" id="WP_140880803.1">
    <property type="nucleotide sequence ID" value="NZ_RCZP01000001.1"/>
</dbReference>
<accession>A0A502GGR1</accession>
<feature type="chain" id="PRO_5021187570" description="Cellulase Ig-like domain-containing protein" evidence="1">
    <location>
        <begin position="34"/>
        <end position="700"/>
    </location>
</feature>
<dbReference type="OrthoDB" id="7234457at2"/>
<protein>
    <recommendedName>
        <fullName evidence="4">Cellulase Ig-like domain-containing protein</fullName>
    </recommendedName>
</protein>
<dbReference type="InterPro" id="IPR006311">
    <property type="entry name" value="TAT_signal"/>
</dbReference>
<proteinExistence type="predicted"/>
<dbReference type="AlphaFoldDB" id="A0A502GGR1"/>
<dbReference type="Proteomes" id="UP000317078">
    <property type="component" value="Unassembled WGS sequence"/>
</dbReference>
<gene>
    <name evidence="2" type="ORF">EAH89_00450</name>
</gene>
<name>A0A502GGR1_9PROT</name>
<evidence type="ECO:0008006" key="4">
    <source>
        <dbReference type="Google" id="ProtNLM"/>
    </source>
</evidence>
<dbReference type="EMBL" id="RCZP01000001">
    <property type="protein sequence ID" value="TPG61075.1"/>
    <property type="molecule type" value="Genomic_DNA"/>
</dbReference>
<comment type="caution">
    <text evidence="2">The sequence shown here is derived from an EMBL/GenBank/DDBJ whole genome shotgun (WGS) entry which is preliminary data.</text>
</comment>
<sequence length="700" mass="73765">MNPFSSLSPRPVLPRRAALALGAAALAPAGAVAAPAVPCPTAAGDIVGLLLEGTGAPAGTVVVVGHAFRPGDLPRGTGLRVRGPDGREVPSQLDVFATHPDGSARLGVLSLAPPALGRGQEKAFMLMAGGEAAASPLDVAGALTGRGAVLEVEASGGAPWRVDLLSAFRATDAAASWQSGPLAVQRRLTLPVPPASVGGVTSLRLVADVAVRRDGTLWVDAWLRNDIAMRPGGGTASYAARVLLDGREALRTGPLRHWQYTGWGRLLAVDNGRPVAEPPRARHDVNYLADAGAVPRYNTETGVPAGVLGQVAGLASDPRWAAPLGTRGIRQDMPATGGRSDIGPSTQPQAVWLMTGDHRAAIVAMGQAEASGSVPWHMWDASTNGWLDVKKWPRLWTDARGGSPPTGLMQQIATESGWQLDSAHQPDLATVPFVLTGRRAFLDELLAQSAWNIIGQWPDPRGNGEANLVRYTQVRGAAWSLRQLDNAAWAAPARDPTGDYLRGAAATNWAWVRAQIPDWTRRQGEAHGWIPGEYGTPGALPPWQQDYFASTAAHAARRGSADARAVLDWMENFLAGRFLAGGRGFSPNDGCAYLIAISPENAPQSPYTTWAAIGEATRARNLSNGNGWSKSGGDYGQLALQSLSLLLEVTGTPRAREAYTWFVRAGAPFTAPAQRAGSQFDIVPREAAEACRPSRGRASR</sequence>
<keyword evidence="1" id="KW-0732">Signal</keyword>
<reference evidence="2 3" key="1">
    <citation type="journal article" date="2019" name="Environ. Microbiol.">
        <title>Species interactions and distinct microbial communities in high Arctic permafrost affected cryosols are associated with the CH4 and CO2 gas fluxes.</title>
        <authorList>
            <person name="Altshuler I."/>
            <person name="Hamel J."/>
            <person name="Turney S."/>
            <person name="Magnuson E."/>
            <person name="Levesque R."/>
            <person name="Greer C."/>
            <person name="Whyte L.G."/>
        </authorList>
    </citation>
    <scope>NUCLEOTIDE SEQUENCE [LARGE SCALE GENOMIC DNA]</scope>
    <source>
        <strain evidence="2 3">S9.3B</strain>
    </source>
</reference>
<evidence type="ECO:0000313" key="2">
    <source>
        <dbReference type="EMBL" id="TPG61075.1"/>
    </source>
</evidence>
<evidence type="ECO:0000313" key="3">
    <source>
        <dbReference type="Proteomes" id="UP000317078"/>
    </source>
</evidence>
<evidence type="ECO:0000256" key="1">
    <source>
        <dbReference type="SAM" id="SignalP"/>
    </source>
</evidence>
<dbReference type="PROSITE" id="PS51318">
    <property type="entry name" value="TAT"/>
    <property type="match status" value="1"/>
</dbReference>
<organism evidence="2 3">
    <name type="scientific">Muricoccus nepalensis</name>
    <dbReference type="NCBI Taxonomy" id="1854500"/>
    <lineage>
        <taxon>Bacteria</taxon>
        <taxon>Pseudomonadati</taxon>
        <taxon>Pseudomonadota</taxon>
        <taxon>Alphaproteobacteria</taxon>
        <taxon>Acetobacterales</taxon>
        <taxon>Roseomonadaceae</taxon>
        <taxon>Muricoccus</taxon>
    </lineage>
</organism>